<dbReference type="Pfam" id="PF01841">
    <property type="entry name" value="Transglut_core"/>
    <property type="match status" value="1"/>
</dbReference>
<sequence length="299" mass="33354">MQYRISHTTKYSYAEPASVCHNLVHLAPANFPRQAVHEYRLTVQPSPPTIVNRRDYFNNRVDYFSVTEPHDGLTIVATSRVDVSPPPPIEDNPPWEQIVAEFRPGTPRILSVLQFAFKSRHIPMLDQLQEYAKISFTKNRPIYDAARELTKRIRTDFKYDSSATTIQTPVAEAFANRHGVCQDFAHIAIGCLRSLGLPARYVSGYLRTLPPPGKPRLVGADASHAWFSAYCGDKTGWVDLDPTNDMLCSTDHVTNAWGRDFEDVTPIQGVVVGGGAHMMSVSVDVEPLEPTATQSQSQS</sequence>
<evidence type="ECO:0000313" key="3">
    <source>
        <dbReference type="Proteomes" id="UP000004358"/>
    </source>
</evidence>
<dbReference type="PANTHER" id="PTHR33490:SF7">
    <property type="entry name" value="BLR2979 PROTEIN"/>
    <property type="match status" value="1"/>
</dbReference>
<name>A3ZR34_9BACT</name>
<dbReference type="OrthoDB" id="9787782at2"/>
<dbReference type="STRING" id="314230.DSM3645_21187"/>
<accession>A3ZR34</accession>
<dbReference type="AlphaFoldDB" id="A3ZR34"/>
<dbReference type="PANTHER" id="PTHR33490">
    <property type="entry name" value="BLR5614 PROTEIN-RELATED"/>
    <property type="match status" value="1"/>
</dbReference>
<reference evidence="2 3" key="1">
    <citation type="submission" date="2006-02" db="EMBL/GenBank/DDBJ databases">
        <authorList>
            <person name="Amann R."/>
            <person name="Ferriera S."/>
            <person name="Johnson J."/>
            <person name="Kravitz S."/>
            <person name="Halpern A."/>
            <person name="Remington K."/>
            <person name="Beeson K."/>
            <person name="Tran B."/>
            <person name="Rogers Y.-H."/>
            <person name="Friedman R."/>
            <person name="Venter J.C."/>
        </authorList>
    </citation>
    <scope>NUCLEOTIDE SEQUENCE [LARGE SCALE GENOMIC DNA]</scope>
    <source>
        <strain evidence="2 3">DSM 3645</strain>
    </source>
</reference>
<dbReference type="RefSeq" id="WP_002652137.1">
    <property type="nucleotide sequence ID" value="NZ_CH672376.1"/>
</dbReference>
<dbReference type="eggNOG" id="COG1305">
    <property type="taxonomic scope" value="Bacteria"/>
</dbReference>
<gene>
    <name evidence="2" type="ORF">DSM3645_21187</name>
</gene>
<dbReference type="Pfam" id="PF08379">
    <property type="entry name" value="Bact_transglu_N"/>
    <property type="match status" value="1"/>
</dbReference>
<dbReference type="SUPFAM" id="SSF54001">
    <property type="entry name" value="Cysteine proteinases"/>
    <property type="match status" value="1"/>
</dbReference>
<dbReference type="SMART" id="SM00460">
    <property type="entry name" value="TGc"/>
    <property type="match status" value="1"/>
</dbReference>
<dbReference type="Proteomes" id="UP000004358">
    <property type="component" value="Unassembled WGS sequence"/>
</dbReference>
<dbReference type="EMBL" id="AANZ01000006">
    <property type="protein sequence ID" value="EAQ81127.1"/>
    <property type="molecule type" value="Genomic_DNA"/>
</dbReference>
<comment type="caution">
    <text evidence="2">The sequence shown here is derived from an EMBL/GenBank/DDBJ whole genome shotgun (WGS) entry which is preliminary data.</text>
</comment>
<evidence type="ECO:0000259" key="1">
    <source>
        <dbReference type="SMART" id="SM00460"/>
    </source>
</evidence>
<organism evidence="2 3">
    <name type="scientific">Blastopirellula marina DSM 3645</name>
    <dbReference type="NCBI Taxonomy" id="314230"/>
    <lineage>
        <taxon>Bacteria</taxon>
        <taxon>Pseudomonadati</taxon>
        <taxon>Planctomycetota</taxon>
        <taxon>Planctomycetia</taxon>
        <taxon>Pirellulales</taxon>
        <taxon>Pirellulaceae</taxon>
        <taxon>Blastopirellula</taxon>
    </lineage>
</organism>
<dbReference type="Gene3D" id="3.10.620.30">
    <property type="match status" value="1"/>
</dbReference>
<dbReference type="InterPro" id="IPR013589">
    <property type="entry name" value="Bac_transglu_N"/>
</dbReference>
<dbReference type="HOGENOM" id="CLU_008973_0_0_0"/>
<evidence type="ECO:0000313" key="2">
    <source>
        <dbReference type="EMBL" id="EAQ81127.1"/>
    </source>
</evidence>
<dbReference type="InterPro" id="IPR038765">
    <property type="entry name" value="Papain-like_cys_pep_sf"/>
</dbReference>
<protein>
    <recommendedName>
        <fullName evidence="1">Transglutaminase-like domain-containing protein</fullName>
    </recommendedName>
</protein>
<feature type="domain" description="Transglutaminase-like" evidence="1">
    <location>
        <begin position="173"/>
        <end position="244"/>
    </location>
</feature>
<proteinExistence type="predicted"/>
<dbReference type="InterPro" id="IPR002931">
    <property type="entry name" value="Transglutaminase-like"/>
</dbReference>